<name>A0A5D0R9X6_9RHOB</name>
<dbReference type="RefSeq" id="WP_148379675.1">
    <property type="nucleotide sequence ID" value="NZ_VSIY01000015.1"/>
</dbReference>
<keyword evidence="3" id="KW-0822">Tryptophan biosynthesis</keyword>
<dbReference type="InterPro" id="IPR000312">
    <property type="entry name" value="Glycosyl_Trfase_fam3"/>
</dbReference>
<evidence type="ECO:0000256" key="2">
    <source>
        <dbReference type="ARBA" id="ARBA00022679"/>
    </source>
</evidence>
<evidence type="ECO:0000256" key="3">
    <source>
        <dbReference type="ARBA" id="ARBA00022822"/>
    </source>
</evidence>
<dbReference type="SUPFAM" id="SSF52418">
    <property type="entry name" value="Nucleoside phosphorylase/phosphoribosyltransferase catalytic domain"/>
    <property type="match status" value="1"/>
</dbReference>
<dbReference type="EMBL" id="VSIY01000015">
    <property type="protein sequence ID" value="TYB77676.1"/>
    <property type="molecule type" value="Genomic_DNA"/>
</dbReference>
<dbReference type="InterPro" id="IPR036320">
    <property type="entry name" value="Glycosyl_Trfase_fam3_N_dom_sf"/>
</dbReference>
<dbReference type="GO" id="GO:0005829">
    <property type="term" value="C:cytosol"/>
    <property type="evidence" value="ECO:0007669"/>
    <property type="project" value="TreeGrafter"/>
</dbReference>
<evidence type="ECO:0000259" key="4">
    <source>
        <dbReference type="Pfam" id="PF00591"/>
    </source>
</evidence>
<dbReference type="GO" id="GO:0004048">
    <property type="term" value="F:anthranilate phosphoribosyltransferase activity"/>
    <property type="evidence" value="ECO:0007669"/>
    <property type="project" value="InterPro"/>
</dbReference>
<keyword evidence="3" id="KW-0057">Aromatic amino acid biosynthesis</keyword>
<dbReference type="PANTHER" id="PTHR43285:SF2">
    <property type="entry name" value="ANTHRANILATE PHOSPHORIBOSYLTRANSFERASE"/>
    <property type="match status" value="1"/>
</dbReference>
<dbReference type="PANTHER" id="PTHR43285">
    <property type="entry name" value="ANTHRANILATE PHOSPHORIBOSYLTRANSFERASE"/>
    <property type="match status" value="1"/>
</dbReference>
<evidence type="ECO:0000256" key="1">
    <source>
        <dbReference type="ARBA" id="ARBA00022676"/>
    </source>
</evidence>
<dbReference type="AlphaFoldDB" id="A0A5D0R9X6"/>
<keyword evidence="7" id="KW-1185">Reference proteome</keyword>
<comment type="caution">
    <text evidence="6">The sequence shown here is derived from an EMBL/GenBank/DDBJ whole genome shotgun (WGS) entry which is preliminary data.</text>
</comment>
<dbReference type="NCBIfam" id="NF006564">
    <property type="entry name" value="PRK09071.1"/>
    <property type="match status" value="1"/>
</dbReference>
<dbReference type="Gene3D" id="1.20.970.10">
    <property type="entry name" value="Transferase, Pyrimidine Nucleoside Phosphorylase, Chain C"/>
    <property type="match status" value="1"/>
</dbReference>
<dbReference type="Gene3D" id="3.40.1030.10">
    <property type="entry name" value="Nucleoside phosphorylase/phosphoribosyltransferase catalytic domain"/>
    <property type="match status" value="1"/>
</dbReference>
<dbReference type="SUPFAM" id="SSF47648">
    <property type="entry name" value="Nucleoside phosphorylase/phosphoribosyltransferase N-terminal domain"/>
    <property type="match status" value="1"/>
</dbReference>
<dbReference type="GO" id="GO:0000162">
    <property type="term" value="P:L-tryptophan biosynthetic process"/>
    <property type="evidence" value="ECO:0007669"/>
    <property type="project" value="UniProtKB-KW"/>
</dbReference>
<dbReference type="InterPro" id="IPR005940">
    <property type="entry name" value="Anthranilate_Pribosyl_Tfrase"/>
</dbReference>
<dbReference type="InterPro" id="IPR035902">
    <property type="entry name" value="Nuc_phospho_transferase"/>
</dbReference>
<keyword evidence="1" id="KW-0328">Glycosyltransferase</keyword>
<organism evidence="6 7">
    <name type="scientific">Maritimibacter fusiformis</name>
    <dbReference type="NCBI Taxonomy" id="2603819"/>
    <lineage>
        <taxon>Bacteria</taxon>
        <taxon>Pseudomonadati</taxon>
        <taxon>Pseudomonadota</taxon>
        <taxon>Alphaproteobacteria</taxon>
        <taxon>Rhodobacterales</taxon>
        <taxon>Roseobacteraceae</taxon>
        <taxon>Maritimibacter</taxon>
    </lineage>
</organism>
<dbReference type="Pfam" id="PF00591">
    <property type="entry name" value="Glycos_transf_3"/>
    <property type="match status" value="1"/>
</dbReference>
<sequence length="343" mass="37694">MNMHTNVDATHPHPFSRFVAILGRGKTKQRDLTLEESREAMAMILRGEAVAEQIGAFLMLLRLKEEAPEEIAGFALGTRDTFKRPADLPKVDLDWSSYAGKRVQLPWYLLSVMALVGAGYRVVMHGTEGHTPGRVYTRDALEALGLPVANSFDDAAGQVDGQGFAYIPLEVMSPVLRDLINLRPILGLRSPVHSFTRMLNPLDAPAVMQGIFHRGFMEVHAGAAQLMEIPAASVFRGDGGEIERRPNKPTQVWTTHGAGEPEVETWAATLDDGHAPPDQVMDVGRLMPVWRGEDQDEYAEHAIIGTMAIALKTMGKVDTMADAETLARDIWDGRDKAKLPVRG</sequence>
<feature type="domain" description="Glycosyl transferase family 3" evidence="4">
    <location>
        <begin position="114"/>
        <end position="262"/>
    </location>
</feature>
<evidence type="ECO:0000313" key="6">
    <source>
        <dbReference type="EMBL" id="TYB77676.1"/>
    </source>
</evidence>
<evidence type="ECO:0000313" key="7">
    <source>
        <dbReference type="Proteomes" id="UP000322080"/>
    </source>
</evidence>
<keyword evidence="2 6" id="KW-0808">Transferase</keyword>
<dbReference type="InterPro" id="IPR017459">
    <property type="entry name" value="Glycosyl_Trfase_fam3_N_dom"/>
</dbReference>
<dbReference type="Proteomes" id="UP000322080">
    <property type="component" value="Unassembled WGS sequence"/>
</dbReference>
<proteinExistence type="predicted"/>
<keyword evidence="3" id="KW-0028">Amino-acid biosynthesis</keyword>
<dbReference type="Pfam" id="PF02885">
    <property type="entry name" value="Glycos_trans_3N"/>
    <property type="match status" value="1"/>
</dbReference>
<evidence type="ECO:0000259" key="5">
    <source>
        <dbReference type="Pfam" id="PF02885"/>
    </source>
</evidence>
<accession>A0A5D0R9X6</accession>
<protein>
    <submittedName>
        <fullName evidence="6">Glycosyl transferase family protein</fullName>
    </submittedName>
</protein>
<reference evidence="6 7" key="1">
    <citation type="submission" date="2019-08" db="EMBL/GenBank/DDBJ databases">
        <title>Identification of a novel species of the genus Boseongicola.</title>
        <authorList>
            <person name="Zhang X.-Q."/>
        </authorList>
    </citation>
    <scope>NUCLEOTIDE SEQUENCE [LARGE SCALE GENOMIC DNA]</scope>
    <source>
        <strain evidence="6 7">HY14</strain>
    </source>
</reference>
<feature type="domain" description="Glycosyl transferase family 3 N-terminal" evidence="5">
    <location>
        <begin position="26"/>
        <end position="80"/>
    </location>
</feature>
<gene>
    <name evidence="6" type="ORF">FVF75_15575</name>
</gene>